<proteinExistence type="predicted"/>
<organism evidence="2">
    <name type="scientific">marine sediment metagenome</name>
    <dbReference type="NCBI Taxonomy" id="412755"/>
    <lineage>
        <taxon>unclassified sequences</taxon>
        <taxon>metagenomes</taxon>
        <taxon>ecological metagenomes</taxon>
    </lineage>
</organism>
<dbReference type="InterPro" id="IPR050312">
    <property type="entry name" value="IolE/XylAMocC-like"/>
</dbReference>
<dbReference type="InterPro" id="IPR013022">
    <property type="entry name" value="Xyl_isomerase-like_TIM-brl"/>
</dbReference>
<dbReference type="AlphaFoldDB" id="X1FMM1"/>
<evidence type="ECO:0000313" key="2">
    <source>
        <dbReference type="EMBL" id="GAH30619.1"/>
    </source>
</evidence>
<reference evidence="2" key="1">
    <citation type="journal article" date="2014" name="Front. Microbiol.">
        <title>High frequency of phylogenetically diverse reductive dehalogenase-homologous genes in deep subseafloor sedimentary metagenomes.</title>
        <authorList>
            <person name="Kawai M."/>
            <person name="Futagami T."/>
            <person name="Toyoda A."/>
            <person name="Takaki Y."/>
            <person name="Nishi S."/>
            <person name="Hori S."/>
            <person name="Arai W."/>
            <person name="Tsubouchi T."/>
            <person name="Morono Y."/>
            <person name="Uchiyama I."/>
            <person name="Ito T."/>
            <person name="Fujiyama A."/>
            <person name="Inagaki F."/>
            <person name="Takami H."/>
        </authorList>
    </citation>
    <scope>NUCLEOTIDE SEQUENCE</scope>
    <source>
        <strain evidence="2">Expedition CK06-06</strain>
    </source>
</reference>
<dbReference type="Gene3D" id="3.20.20.150">
    <property type="entry name" value="Divalent-metal-dependent TIM barrel enzymes"/>
    <property type="match status" value="1"/>
</dbReference>
<name>X1FMM1_9ZZZZ</name>
<dbReference type="EMBL" id="BARU01001286">
    <property type="protein sequence ID" value="GAH30619.1"/>
    <property type="molecule type" value="Genomic_DNA"/>
</dbReference>
<dbReference type="PANTHER" id="PTHR12110:SF21">
    <property type="entry name" value="XYLOSE ISOMERASE-LIKE TIM BARREL DOMAIN-CONTAINING PROTEIN"/>
    <property type="match status" value="1"/>
</dbReference>
<protein>
    <recommendedName>
        <fullName evidence="1">Xylose isomerase-like TIM barrel domain-containing protein</fullName>
    </recommendedName>
</protein>
<accession>X1FMM1</accession>
<evidence type="ECO:0000259" key="1">
    <source>
        <dbReference type="Pfam" id="PF01261"/>
    </source>
</evidence>
<dbReference type="Pfam" id="PF01261">
    <property type="entry name" value="AP_endonuc_2"/>
    <property type="match status" value="1"/>
</dbReference>
<feature type="domain" description="Xylose isomerase-like TIM barrel" evidence="1">
    <location>
        <begin position="19"/>
        <end position="311"/>
    </location>
</feature>
<dbReference type="InterPro" id="IPR036237">
    <property type="entry name" value="Xyl_isomerase-like_sf"/>
</dbReference>
<sequence>MKLGVLTSLFGSLDYEEMLDRVVEAGLEAVELGTGNYPGKAHCNPDELLNDREALKRYKKALKDRALMISALSCHGNPIHPQEEIAQAHHQVFEKTILLAEELEVGMVCLFSGCPGGSKFDQTPNWVVCAWPPDYAEILKWQWEEILVPYWKKTAAFAQQHGVTKLALEMHPGFMVYNPGTLLRLREAVGPQIGANFDPSHLFWQGVNPIKALKEIGREGALFHFHAKDTYIDQENMELNGVLDTTPYQNLRDRSWTFRTVGYGHDQLTWRRIISTLRIVGYDYVISIEHEDPLASIDEGLKKAVRFLKECILEEPPAGVWWT</sequence>
<dbReference type="SUPFAM" id="SSF51658">
    <property type="entry name" value="Xylose isomerase-like"/>
    <property type="match status" value="1"/>
</dbReference>
<comment type="caution">
    <text evidence="2">The sequence shown here is derived from an EMBL/GenBank/DDBJ whole genome shotgun (WGS) entry which is preliminary data.</text>
</comment>
<gene>
    <name evidence="2" type="ORF">S03H2_03479</name>
</gene>
<dbReference type="PANTHER" id="PTHR12110">
    <property type="entry name" value="HYDROXYPYRUVATE ISOMERASE"/>
    <property type="match status" value="1"/>
</dbReference>